<sequence length="154" mass="18131">MDGEVLKMIIGFCRHFENEPEYIPPKAGDPERYIPTADDWEMQYLFISHDMLLQIIKGADFLNIPRLIDACCYRLSLMIQGRGVSEIRADFLNIPRLIDACCYRLSLMIQGRGVSEIRKIFMIENDFSPEEEEKMRREHIWYDCPLPEHPNFDA</sequence>
<evidence type="ECO:0000313" key="1">
    <source>
        <dbReference type="Proteomes" id="UP000887576"/>
    </source>
</evidence>
<organism evidence="1 2">
    <name type="scientific">Panagrolaimus sp. JU765</name>
    <dbReference type="NCBI Taxonomy" id="591449"/>
    <lineage>
        <taxon>Eukaryota</taxon>
        <taxon>Metazoa</taxon>
        <taxon>Ecdysozoa</taxon>
        <taxon>Nematoda</taxon>
        <taxon>Chromadorea</taxon>
        <taxon>Rhabditida</taxon>
        <taxon>Tylenchina</taxon>
        <taxon>Panagrolaimomorpha</taxon>
        <taxon>Panagrolaimoidea</taxon>
        <taxon>Panagrolaimidae</taxon>
        <taxon>Panagrolaimus</taxon>
    </lineage>
</organism>
<reference evidence="2" key="1">
    <citation type="submission" date="2022-11" db="UniProtKB">
        <authorList>
            <consortium name="WormBaseParasite"/>
        </authorList>
    </citation>
    <scope>IDENTIFICATION</scope>
</reference>
<dbReference type="WBParaSite" id="JU765_v2.g18854.t1">
    <property type="protein sequence ID" value="JU765_v2.g18854.t1"/>
    <property type="gene ID" value="JU765_v2.g18854"/>
</dbReference>
<name>A0AC34QS56_9BILA</name>
<protein>
    <submittedName>
        <fullName evidence="2">Skp1-related protein</fullName>
    </submittedName>
</protein>
<evidence type="ECO:0000313" key="2">
    <source>
        <dbReference type="WBParaSite" id="JU765_v2.g18854.t1"/>
    </source>
</evidence>
<dbReference type="Proteomes" id="UP000887576">
    <property type="component" value="Unplaced"/>
</dbReference>
<accession>A0AC34QS56</accession>
<proteinExistence type="predicted"/>